<dbReference type="InterPro" id="IPR045330">
    <property type="entry name" value="TRM3/TARBP1"/>
</dbReference>
<dbReference type="AlphaFoldDB" id="A0AAD3DGD1"/>
<keyword evidence="2" id="KW-1185">Reference proteome</keyword>
<evidence type="ECO:0000313" key="1">
    <source>
        <dbReference type="EMBL" id="GFR39882.1"/>
    </source>
</evidence>
<dbReference type="EMBL" id="BMAR01000001">
    <property type="protein sequence ID" value="GFR39882.1"/>
    <property type="molecule type" value="Genomic_DNA"/>
</dbReference>
<dbReference type="GO" id="GO:0030488">
    <property type="term" value="P:tRNA methylation"/>
    <property type="evidence" value="ECO:0007669"/>
    <property type="project" value="TreeGrafter"/>
</dbReference>
<dbReference type="PANTHER" id="PTHR12029">
    <property type="entry name" value="RNA METHYLTRANSFERASE"/>
    <property type="match status" value="1"/>
</dbReference>
<name>A0AAD3DGD1_9CHLO</name>
<reference evidence="1 2" key="1">
    <citation type="journal article" date="2021" name="Sci. Rep.">
        <title>Genome sequencing of the multicellular alga Astrephomene provides insights into convergent evolution of germ-soma differentiation.</title>
        <authorList>
            <person name="Yamashita S."/>
            <person name="Yamamoto K."/>
            <person name="Matsuzaki R."/>
            <person name="Suzuki S."/>
            <person name="Yamaguchi H."/>
            <person name="Hirooka S."/>
            <person name="Minakuchi Y."/>
            <person name="Miyagishima S."/>
            <person name="Kawachi M."/>
            <person name="Toyoda A."/>
            <person name="Nozaki H."/>
        </authorList>
    </citation>
    <scope>NUCLEOTIDE SEQUENCE [LARGE SCALE GENOMIC DNA]</scope>
    <source>
        <strain evidence="1 2">NIES-4017</strain>
    </source>
</reference>
<accession>A0AAD3DGD1</accession>
<protein>
    <submittedName>
        <fullName evidence="1">Uncharacterized protein</fullName>
    </submittedName>
</protein>
<dbReference type="GO" id="GO:0016423">
    <property type="term" value="F:tRNA (guanine) methyltransferase activity"/>
    <property type="evidence" value="ECO:0007669"/>
    <property type="project" value="TreeGrafter"/>
</dbReference>
<feature type="non-terminal residue" evidence="1">
    <location>
        <position position="1"/>
    </location>
</feature>
<organism evidence="1 2">
    <name type="scientific">Astrephomene gubernaculifera</name>
    <dbReference type="NCBI Taxonomy" id="47775"/>
    <lineage>
        <taxon>Eukaryota</taxon>
        <taxon>Viridiplantae</taxon>
        <taxon>Chlorophyta</taxon>
        <taxon>core chlorophytes</taxon>
        <taxon>Chlorophyceae</taxon>
        <taxon>CS clade</taxon>
        <taxon>Chlamydomonadales</taxon>
        <taxon>Astrephomenaceae</taxon>
        <taxon>Astrephomene</taxon>
    </lineage>
</organism>
<sequence>LALDLLGGGGGGGAATAAAAADTPGSLAPGAAGSGGSGGASTAQRTGLALLVCCCPLLQHPAAGVEVAGCERFWELLRACLVLPGDADALERKRALLLLQRLAPAGGQLQQSGGWALWQALYDILDEFPIHLVAPMWAKIDQLHAPAPEYRTEAVVPKSYIPRKKEL</sequence>
<dbReference type="Proteomes" id="UP001054857">
    <property type="component" value="Unassembled WGS sequence"/>
</dbReference>
<dbReference type="PANTHER" id="PTHR12029:SF11">
    <property type="entry name" value="METHYLTRANSFERASE TARBP1-RELATED"/>
    <property type="match status" value="1"/>
</dbReference>
<gene>
    <name evidence="1" type="ORF">Agub_g386</name>
</gene>
<evidence type="ECO:0000313" key="2">
    <source>
        <dbReference type="Proteomes" id="UP001054857"/>
    </source>
</evidence>
<proteinExistence type="predicted"/>
<comment type="caution">
    <text evidence="1">The sequence shown here is derived from an EMBL/GenBank/DDBJ whole genome shotgun (WGS) entry which is preliminary data.</text>
</comment>
<feature type="non-terminal residue" evidence="1">
    <location>
        <position position="167"/>
    </location>
</feature>